<evidence type="ECO:0000256" key="1">
    <source>
        <dbReference type="ARBA" id="ARBA00003983"/>
    </source>
</evidence>
<comment type="caution">
    <text evidence="15">The sequence shown here is derived from an EMBL/GenBank/DDBJ whole genome shotgun (WGS) entry which is preliminary data.</text>
</comment>
<dbReference type="SUPFAM" id="SSF57667">
    <property type="entry name" value="beta-beta-alpha zinc fingers"/>
    <property type="match status" value="2"/>
</dbReference>
<dbReference type="PANTHER" id="PTHR24392">
    <property type="entry name" value="ZINC FINGER PROTEIN"/>
    <property type="match status" value="1"/>
</dbReference>
<dbReference type="Proteomes" id="UP001168821">
    <property type="component" value="Unassembled WGS sequence"/>
</dbReference>
<comment type="subcellular location">
    <subcellularLocation>
        <location evidence="2">Nucleus</location>
    </subcellularLocation>
</comment>
<name>A0AA38HX77_9CUCU</name>
<evidence type="ECO:0000259" key="14">
    <source>
        <dbReference type="PROSITE" id="PS50157"/>
    </source>
</evidence>
<keyword evidence="10" id="KW-0862">Zinc</keyword>
<keyword evidence="5" id="KW-0217">Developmental protein</keyword>
<keyword evidence="11" id="KW-0238">DNA-binding</keyword>
<dbReference type="SMART" id="SM00355">
    <property type="entry name" value="ZnF_C2H2"/>
    <property type="match status" value="7"/>
</dbReference>
<evidence type="ECO:0000313" key="16">
    <source>
        <dbReference type="Proteomes" id="UP001168821"/>
    </source>
</evidence>
<feature type="domain" description="C2H2-type" evidence="14">
    <location>
        <begin position="100"/>
        <end position="128"/>
    </location>
</feature>
<gene>
    <name evidence="15" type="ORF">Zmor_022583</name>
</gene>
<evidence type="ECO:0000256" key="10">
    <source>
        <dbReference type="ARBA" id="ARBA00022833"/>
    </source>
</evidence>
<sequence>MNPTPPPQTTQPLLTFHTCETRSLPLMESTTPKPTCAAPLEPYKCPCAFQTTLLVNLLTHSSPPHRIFYCKNCNSFSYSSIIFLHHKTHCNKKKTTKLWFECEHCFYKTTVKQTLQRHVVAKHTPARQIQWLQCELCVYRAKRKDHLRTHVRCMHPQDGDKWLQCEQCPYRTTQKDRIQKHVLCKHSSEYGFHCDQCEYKSKLKYHLKTHVLNQHPPPGAVQWFQCANCAFKCKVKQALRRHMVLRHKRPRRLGCGECGYRAKREGNLVRHMGSHKIRQK</sequence>
<keyword evidence="16" id="KW-1185">Reference proteome</keyword>
<reference evidence="15" key="1">
    <citation type="journal article" date="2023" name="G3 (Bethesda)">
        <title>Whole genome assemblies of Zophobas morio and Tenebrio molitor.</title>
        <authorList>
            <person name="Kaur S."/>
            <person name="Stinson S.A."/>
            <person name="diCenzo G.C."/>
        </authorList>
    </citation>
    <scope>NUCLEOTIDE SEQUENCE</scope>
    <source>
        <strain evidence="15">QUZm001</strain>
    </source>
</reference>
<keyword evidence="7" id="KW-0479">Metal-binding</keyword>
<dbReference type="PANTHER" id="PTHR24392:SF49">
    <property type="entry name" value="PROTEIN HUNCHBACK"/>
    <property type="match status" value="1"/>
</dbReference>
<evidence type="ECO:0000256" key="13">
    <source>
        <dbReference type="PROSITE-ProRule" id="PRU00042"/>
    </source>
</evidence>
<evidence type="ECO:0000256" key="11">
    <source>
        <dbReference type="ARBA" id="ARBA00023125"/>
    </source>
</evidence>
<dbReference type="PROSITE" id="PS00028">
    <property type="entry name" value="ZINC_FINGER_C2H2_1"/>
    <property type="match status" value="1"/>
</dbReference>
<evidence type="ECO:0000313" key="15">
    <source>
        <dbReference type="EMBL" id="KAJ3644882.1"/>
    </source>
</evidence>
<dbReference type="GO" id="GO:0005634">
    <property type="term" value="C:nucleus"/>
    <property type="evidence" value="ECO:0007669"/>
    <property type="project" value="UniProtKB-SubCell"/>
</dbReference>
<dbReference type="FunFam" id="3.30.160.60:FF:002203">
    <property type="entry name" value="Zinc finger protein 142-like Protein"/>
    <property type="match status" value="2"/>
</dbReference>
<evidence type="ECO:0000256" key="5">
    <source>
        <dbReference type="ARBA" id="ARBA00022473"/>
    </source>
</evidence>
<accession>A0AA38HX77</accession>
<dbReference type="AlphaFoldDB" id="A0AA38HX77"/>
<keyword evidence="9 13" id="KW-0863">Zinc-finger</keyword>
<comment type="similarity">
    <text evidence="3">Belongs to the hunchback C2H2-type zinc-finger protein family.</text>
</comment>
<dbReference type="InterPro" id="IPR013087">
    <property type="entry name" value="Znf_C2H2_type"/>
</dbReference>
<dbReference type="PROSITE" id="PS50157">
    <property type="entry name" value="ZINC_FINGER_C2H2_2"/>
    <property type="match status" value="1"/>
</dbReference>
<proteinExistence type="inferred from homology"/>
<dbReference type="GO" id="GO:0003677">
    <property type="term" value="F:DNA binding"/>
    <property type="evidence" value="ECO:0007669"/>
    <property type="project" value="UniProtKB-KW"/>
</dbReference>
<dbReference type="Gene3D" id="3.30.160.60">
    <property type="entry name" value="Classic Zinc Finger"/>
    <property type="match status" value="3"/>
</dbReference>
<evidence type="ECO:0000256" key="2">
    <source>
        <dbReference type="ARBA" id="ARBA00004123"/>
    </source>
</evidence>
<keyword evidence="8" id="KW-0677">Repeat</keyword>
<dbReference type="EMBL" id="JALNTZ010000007">
    <property type="protein sequence ID" value="KAJ3644882.1"/>
    <property type="molecule type" value="Genomic_DNA"/>
</dbReference>
<comment type="function">
    <text evidence="1">Gap class segmentation protein that controls development of head structures.</text>
</comment>
<evidence type="ECO:0000256" key="6">
    <source>
        <dbReference type="ARBA" id="ARBA00022492"/>
    </source>
</evidence>
<keyword evidence="12" id="KW-0539">Nucleus</keyword>
<evidence type="ECO:0000256" key="12">
    <source>
        <dbReference type="ARBA" id="ARBA00023242"/>
    </source>
</evidence>
<evidence type="ECO:0000256" key="4">
    <source>
        <dbReference type="ARBA" id="ARBA00013638"/>
    </source>
</evidence>
<dbReference type="GO" id="GO:0008270">
    <property type="term" value="F:zinc ion binding"/>
    <property type="evidence" value="ECO:0007669"/>
    <property type="project" value="UniProtKB-KW"/>
</dbReference>
<evidence type="ECO:0000256" key="8">
    <source>
        <dbReference type="ARBA" id="ARBA00022737"/>
    </source>
</evidence>
<protein>
    <recommendedName>
        <fullName evidence="4">Protein hunchback</fullName>
    </recommendedName>
</protein>
<dbReference type="InterPro" id="IPR036236">
    <property type="entry name" value="Znf_C2H2_sf"/>
</dbReference>
<evidence type="ECO:0000256" key="9">
    <source>
        <dbReference type="ARBA" id="ARBA00022771"/>
    </source>
</evidence>
<evidence type="ECO:0000256" key="7">
    <source>
        <dbReference type="ARBA" id="ARBA00022723"/>
    </source>
</evidence>
<evidence type="ECO:0000256" key="3">
    <source>
        <dbReference type="ARBA" id="ARBA00007746"/>
    </source>
</evidence>
<organism evidence="15 16">
    <name type="scientific">Zophobas morio</name>
    <dbReference type="NCBI Taxonomy" id="2755281"/>
    <lineage>
        <taxon>Eukaryota</taxon>
        <taxon>Metazoa</taxon>
        <taxon>Ecdysozoa</taxon>
        <taxon>Arthropoda</taxon>
        <taxon>Hexapoda</taxon>
        <taxon>Insecta</taxon>
        <taxon>Pterygota</taxon>
        <taxon>Neoptera</taxon>
        <taxon>Endopterygota</taxon>
        <taxon>Coleoptera</taxon>
        <taxon>Polyphaga</taxon>
        <taxon>Cucujiformia</taxon>
        <taxon>Tenebrionidae</taxon>
        <taxon>Zophobas</taxon>
    </lineage>
</organism>
<keyword evidence="6" id="KW-0302">Gap protein</keyword>
<dbReference type="GO" id="GO:0035282">
    <property type="term" value="P:segmentation"/>
    <property type="evidence" value="ECO:0007669"/>
    <property type="project" value="UniProtKB-KW"/>
</dbReference>